<dbReference type="InterPro" id="IPR047589">
    <property type="entry name" value="DUF11_rpt"/>
</dbReference>
<dbReference type="Pfam" id="PF01345">
    <property type="entry name" value="DUF11"/>
    <property type="match status" value="2"/>
</dbReference>
<keyword evidence="5" id="KW-1185">Reference proteome</keyword>
<dbReference type="InterPro" id="IPR013783">
    <property type="entry name" value="Ig-like_fold"/>
</dbReference>
<comment type="similarity">
    <text evidence="1">Belongs to the intimin/invasin family.</text>
</comment>
<dbReference type="InterPro" id="IPR001434">
    <property type="entry name" value="OmcB-like_DUF11"/>
</dbReference>
<dbReference type="SMART" id="SM00634">
    <property type="entry name" value="BID_1"/>
    <property type="match status" value="1"/>
</dbReference>
<dbReference type="PROSITE" id="PS51272">
    <property type="entry name" value="SLH"/>
    <property type="match status" value="2"/>
</dbReference>
<feature type="domain" description="SLH" evidence="3">
    <location>
        <begin position="2595"/>
        <end position="2658"/>
    </location>
</feature>
<dbReference type="InterPro" id="IPR001119">
    <property type="entry name" value="SLH_dom"/>
</dbReference>
<dbReference type="PANTHER" id="PTHR34819:SF3">
    <property type="entry name" value="CELL SURFACE PROTEIN"/>
    <property type="match status" value="1"/>
</dbReference>
<proteinExistence type="inferred from homology"/>
<dbReference type="EMBL" id="JBHUMM010000044">
    <property type="protein sequence ID" value="MFD2673522.1"/>
    <property type="molecule type" value="Genomic_DNA"/>
</dbReference>
<dbReference type="InterPro" id="IPR003344">
    <property type="entry name" value="Big_1_dom"/>
</dbReference>
<dbReference type="Proteomes" id="UP001597497">
    <property type="component" value="Unassembled WGS sequence"/>
</dbReference>
<dbReference type="Pfam" id="PF00395">
    <property type="entry name" value="SLH"/>
    <property type="match status" value="2"/>
</dbReference>
<evidence type="ECO:0000256" key="1">
    <source>
        <dbReference type="ARBA" id="ARBA00010116"/>
    </source>
</evidence>
<dbReference type="PANTHER" id="PTHR34819">
    <property type="entry name" value="LARGE CYSTEINE-RICH PERIPLASMIC PROTEIN OMCB"/>
    <property type="match status" value="1"/>
</dbReference>
<dbReference type="InterPro" id="IPR008964">
    <property type="entry name" value="Invasin/intimin_cell_adhesion"/>
</dbReference>
<evidence type="ECO:0000313" key="4">
    <source>
        <dbReference type="EMBL" id="MFD2673522.1"/>
    </source>
</evidence>
<dbReference type="SUPFAM" id="SSF49464">
    <property type="entry name" value="Carboxypeptidase regulatory domain-like"/>
    <property type="match status" value="1"/>
</dbReference>
<gene>
    <name evidence="4" type="ORF">ACFSUC_18390</name>
</gene>
<dbReference type="RefSeq" id="WP_379931106.1">
    <property type="nucleotide sequence ID" value="NZ_JBHUMM010000044.1"/>
</dbReference>
<organism evidence="4 5">
    <name type="scientific">Marinicrinis sediminis</name>
    <dbReference type="NCBI Taxonomy" id="1652465"/>
    <lineage>
        <taxon>Bacteria</taxon>
        <taxon>Bacillati</taxon>
        <taxon>Bacillota</taxon>
        <taxon>Bacilli</taxon>
        <taxon>Bacillales</taxon>
        <taxon>Paenibacillaceae</taxon>
    </lineage>
</organism>
<dbReference type="Gene3D" id="2.60.40.1120">
    <property type="entry name" value="Carboxypeptidase-like, regulatory domain"/>
    <property type="match status" value="1"/>
</dbReference>
<dbReference type="SUPFAM" id="SSF49373">
    <property type="entry name" value="Invasin/intimin cell-adhesion fragments"/>
    <property type="match status" value="1"/>
</dbReference>
<evidence type="ECO:0000259" key="2">
    <source>
        <dbReference type="PROSITE" id="PS51127"/>
    </source>
</evidence>
<evidence type="ECO:0000313" key="5">
    <source>
        <dbReference type="Proteomes" id="UP001597497"/>
    </source>
</evidence>
<accession>A0ABW5REZ6</accession>
<reference evidence="5" key="1">
    <citation type="journal article" date="2019" name="Int. J. Syst. Evol. Microbiol.">
        <title>The Global Catalogue of Microorganisms (GCM) 10K type strain sequencing project: providing services to taxonomists for standard genome sequencing and annotation.</title>
        <authorList>
            <consortium name="The Broad Institute Genomics Platform"/>
            <consortium name="The Broad Institute Genome Sequencing Center for Infectious Disease"/>
            <person name="Wu L."/>
            <person name="Ma J."/>
        </authorList>
    </citation>
    <scope>NUCLEOTIDE SEQUENCE [LARGE SCALE GENOMIC DNA]</scope>
    <source>
        <strain evidence="5">KCTC 33676</strain>
    </source>
</reference>
<name>A0ABW5REZ6_9BACL</name>
<dbReference type="Pfam" id="PF02369">
    <property type="entry name" value="Big_1"/>
    <property type="match status" value="1"/>
</dbReference>
<dbReference type="NCBIfam" id="TIGR01451">
    <property type="entry name" value="B_ant_repeat"/>
    <property type="match status" value="1"/>
</dbReference>
<dbReference type="InterPro" id="IPR008969">
    <property type="entry name" value="CarboxyPept-like_regulatory"/>
</dbReference>
<dbReference type="Gene3D" id="2.60.40.10">
    <property type="entry name" value="Immunoglobulins"/>
    <property type="match status" value="2"/>
</dbReference>
<feature type="domain" description="Big-1" evidence="2">
    <location>
        <begin position="1931"/>
        <end position="2031"/>
    </location>
</feature>
<evidence type="ECO:0000259" key="3">
    <source>
        <dbReference type="PROSITE" id="PS51272"/>
    </source>
</evidence>
<dbReference type="Pfam" id="PF13620">
    <property type="entry name" value="CarboxypepD_reg"/>
    <property type="match status" value="1"/>
</dbReference>
<dbReference type="InterPro" id="IPR051172">
    <property type="entry name" value="Chlamydia_OmcB"/>
</dbReference>
<feature type="domain" description="SLH" evidence="3">
    <location>
        <begin position="2535"/>
        <end position="2593"/>
    </location>
</feature>
<dbReference type="PROSITE" id="PS51127">
    <property type="entry name" value="BIG1"/>
    <property type="match status" value="1"/>
</dbReference>
<protein>
    <submittedName>
        <fullName evidence="4">S-layer homology domain-containing protein</fullName>
    </submittedName>
</protein>
<comment type="caution">
    <text evidence="4">The sequence shown here is derived from an EMBL/GenBank/DDBJ whole genome shotgun (WGS) entry which is preliminary data.</text>
</comment>
<dbReference type="Gene3D" id="2.60.40.740">
    <property type="match status" value="1"/>
</dbReference>
<sequence>MWNKKLSILLIMVMLTQLLSGVGQSMVHAHSFTGGLSLQLQHSSQKVVLGKSTTVTANVINLQPANGDWAYNLSYELLIPDGLEFVENVHFPASSVESIAGGMQKVVWRDIKDLAPQENYAFTVDLASTLTYRTGGANVDFGDDLNVTMKVIASDDARQLPPAGGEEVDSISVEVTPFEIKVNDMGKAVKGAGPDDNPPASGEEWGAKTHTIQMINNERSITHLSQLLTQVDASIEVYDFSVPYSSMSLTGGIREVRWDSMPPLAAGETRSMTFDAAFLEHDENGIAIQDGTIVSHTLSYDAMAEGQPYSGLIHYTGHAKDIIISKSVSQNKVAYGDVVTYTLSIKTNEYIPVDQVVVTDILGDGHDFVQYVSGPQGTPINPVHQPDGTTVMSWNLGTLQPETLTTLSYEAEIRSDWVTQYGQGPIYAADQLNNQAQVTGETTVSGTVSDSASTSIHVNEPEISEEIAFVNSQAIGADSVSVTVGDVIDIELTYDASTIGAKQHEVTLYNFLPLGTELVSGNLADYAMNGVTPTYEAADHLLIWELGDLSEATGILTTMLSMQVQNSQKFDDADKGSENLYVMSFANSPERIESRRASVELGYVEPVISIDRKVKAVTVNPGDSPVQVIGGETVLVSLTLTNTGATTAYDVDYAEVLPPEVIHPVHVGGNTYTQAGNQLNFDRFASIAPGASVNVQYQVDVVNPIGAGYEIDGESSANYTGLPQSEPIYRSYVVTENQHVVMKVQNPTITKTVADTTTGNTDDLRIGDWVVYQIQVTLPTNVEAYNPSITDTIPNRQSYMEAYTSYSPATDSGVSLPGGQQSLSGNQLEITGLVTSPGAVYTYFVKNSIDDINGTQLQETQRSRAEFDWQDAASSGTARSVQSANAEVTVLRPNLTVSLTPASVQMGQGDETTYTFQINNVGRNTAYEFTPYVTIPAGFEFVAPAATLSGDLANGYTMTYPRTNLSHQNGSNQITETFTVRLVELKSAGSTFAVRGYTGDYYATPQAYANDTDGNGTNDPVIGDEKYNKTSATANITAPNVTIQNEIIGTSNGSSLTEIRPGDTVDYRLTVTVPQGTKAYDLTIEDTFATLGQFEVVSTPADGTWAGQKLTVDLGDAASGETDTGPYVLTRTVQLRALADGSSPISGSFQQNRQTHGTSAVIQWAVTDGGGKTSSPADTTSVDVIQPSLSIQTIPLTNDAFSSTVTEIEVGYTVRNAGASTAHETMIEVPIPDGVQVVAGSISSDGGVSGNKVIWTGLTIPGQNGSLPLTFRLEALPELGAGAGPIPVIAELVSYTSKPTAVKKTYVSGATAQHALYTVQPTMTATIQSHTNSPASQVRPGDEITYQVTLDVPDGLTVYHPTLQTHSLTHQDVLEVRLADGTMIYEDPVAGGYDLPTASVDQVVFVKTRMQTTTSMAINPYIAVYEPRIDYQTALVSGSQLQIAAAAVQSQVAEPDLAVSLSADGTVFTAVGDTITYTVTVDNHQGVSTAYAPGMTISVTDAVYVTQVQATDPLDTATHSGSLIHWSFQELAPNEQKQMTFTVTAKTETAVGTGVDFQATLEEYFSRPVAERKTYGPLVTNQVNSTVRGNHVLDGTDHIFLTAGNSASFDHLLTNTGAGRDTFILDMDAPYPTDVYINGQRVASGHKTGGLWSWTMLAPAYDQAGAFALSLDGGEQQAFRLVVQVPEQTPFDLIPKVMTVGAAGQLSTVNSQTQDRMTVIGPVLDGWTGSTTKAGWSLPNYGTGDIATYQAVSAVHIQQMQVKVGAGTDAFTLPLMLLNPNSYIQDGEKRWLQSEPLPQQMAAATYDTTFIGLDQVGTEWERDEPAGAHGANNPLQVYRQIDLEGHITHSADGNPIEQAVIELRDRYTGQVAGTTTSDMTGYYTFVNISVGEYVLHVEKDGYSEANVEFYALPANGTSNKLVVNAQLSPYQITLTANPETLLGDGISETILTATISDLNGQPLQGVEVEFSSPTGRGTFPSGVTAVTDANGQASVPYRSEAITGSSSIRFPVAVEVDDPVRQLHAKDEIYIVFEPGAITGLVTEVTADGRSVPVAGANILITKDFDGDGTIDFTARAITKADGTYFVAVPQGNTEYDVQVTKTVRIGNEDRQITFPQKAQVGVISVAGFEVYPSVKTGAGVVFSTDPNGASTQYPAALYQRMTGYLLDQNGQPVTNLDGSRKEFPIEDNGSFHVEGIEAGNYQLVVLMQVDNGEQIIINEDRQGQYTPMIIQQNGEINITEELIDPYGTITDFYTGDVIEQAHVELYYADTARNITNGRVPGTMVILPELLGFDPNDNHNPQDSDVNGFYAYMVYGFTDYYLVVTKPGYYTYTSPTISVEEAIVRHDLKMKPIRNVVLPEADLPADLAVEIFSDRAVYAEGDELTFTIKYRNRSAHPVRDVHVQAQIPAYTVVKDAAGGIVNGQQIRWELGDLDGNETGELIYKVQAIPDGLPSSEVQVKNEALIQTDTTEVINPEDDRSSIQVMVFSSRYGAQTHTRYIVGYPDGEFKLVRNITRAEIAAIFARIMALRDTVTGDIPYSDVSPEFWAAEYIEAVSKAGLFTGYQDGTFQPNKAITRAELSVVISKYLELANSDALHDPFTDTDGHWAENYIAHMVRHHIIVGYPDGTFKPNASMVRVEAVTMINRLLNRGPLNGAEASFPDVSTTHWGFGEVEESTRTHQYERHEDGSEHMTEFIPEPLW</sequence>